<keyword evidence="1" id="KW-0812">Transmembrane</keyword>
<dbReference type="Proteomes" id="UP000198558">
    <property type="component" value="Unassembled WGS sequence"/>
</dbReference>
<proteinExistence type="predicted"/>
<organism evidence="3 4">
    <name type="scientific">Thomasclavelia cocleata</name>
    <dbReference type="NCBI Taxonomy" id="69824"/>
    <lineage>
        <taxon>Bacteria</taxon>
        <taxon>Bacillati</taxon>
        <taxon>Bacillota</taxon>
        <taxon>Erysipelotrichia</taxon>
        <taxon>Erysipelotrichales</taxon>
        <taxon>Coprobacillaceae</taxon>
        <taxon>Thomasclavelia</taxon>
    </lineage>
</organism>
<gene>
    <name evidence="3" type="ORF">SAMN04489758_11914</name>
</gene>
<feature type="domain" description="Transcriptional regulator TetR C-terminal Firmicutes type" evidence="2">
    <location>
        <begin position="59"/>
        <end position="142"/>
    </location>
</feature>
<keyword evidence="4" id="KW-1185">Reference proteome</keyword>
<evidence type="ECO:0000256" key="1">
    <source>
        <dbReference type="SAM" id="Phobius"/>
    </source>
</evidence>
<feature type="transmembrane region" description="Helical" evidence="1">
    <location>
        <begin position="6"/>
        <end position="24"/>
    </location>
</feature>
<name>A0A1I0FGS6_9FIRM</name>
<dbReference type="Pfam" id="PF14278">
    <property type="entry name" value="TetR_C_8"/>
    <property type="match status" value="1"/>
</dbReference>
<keyword evidence="1" id="KW-1133">Transmembrane helix</keyword>
<evidence type="ECO:0000259" key="2">
    <source>
        <dbReference type="Pfam" id="PF14278"/>
    </source>
</evidence>
<dbReference type="AlphaFoldDB" id="A0A1I0FGS6"/>
<keyword evidence="1" id="KW-0472">Membrane</keyword>
<sequence length="155" mass="18266">MAYKASLLADITQLFLFGSAILFIKGAVMDKYDLVNWYFEKLVLKSFRQIGNDCSLCEVLYLKFKFIKSEHSFFKEAFKSNDYYCIYEFYTEIIENNLNHQIDKELDFLLKMYCKGSIDMTVDWVLNDMSINIDDVVALLREALPKRLEPFILSI</sequence>
<reference evidence="4" key="1">
    <citation type="submission" date="2016-10" db="EMBL/GenBank/DDBJ databases">
        <authorList>
            <person name="Varghese N."/>
            <person name="Submissions S."/>
        </authorList>
    </citation>
    <scope>NUCLEOTIDE SEQUENCE [LARGE SCALE GENOMIC DNA]</scope>
    <source>
        <strain evidence="4">DSM 1551</strain>
    </source>
</reference>
<protein>
    <recommendedName>
        <fullName evidence="2">Transcriptional regulator TetR C-terminal Firmicutes type domain-containing protein</fullName>
    </recommendedName>
</protein>
<dbReference type="Gene3D" id="1.10.357.10">
    <property type="entry name" value="Tetracycline Repressor, domain 2"/>
    <property type="match status" value="1"/>
</dbReference>
<dbReference type="InterPro" id="IPR039532">
    <property type="entry name" value="TetR_C_Firmicutes"/>
</dbReference>
<evidence type="ECO:0000313" key="3">
    <source>
        <dbReference type="EMBL" id="SET57217.1"/>
    </source>
</evidence>
<accession>A0A1I0FGS6</accession>
<dbReference type="EMBL" id="FOIN01000019">
    <property type="protein sequence ID" value="SET57217.1"/>
    <property type="molecule type" value="Genomic_DNA"/>
</dbReference>
<evidence type="ECO:0000313" key="4">
    <source>
        <dbReference type="Proteomes" id="UP000198558"/>
    </source>
</evidence>